<protein>
    <submittedName>
        <fullName evidence="4">Uncharacterized protein</fullName>
    </submittedName>
</protein>
<feature type="region of interest" description="Disordered" evidence="2">
    <location>
        <begin position="26"/>
        <end position="119"/>
    </location>
</feature>
<accession>A0ABD1NXD0</accession>
<name>A0ABD1NXD0_9LAMI</name>
<keyword evidence="1" id="KW-0175">Coiled coil</keyword>
<dbReference type="EMBL" id="JBFOLK010000215">
    <property type="protein sequence ID" value="KAL2455108.1"/>
    <property type="molecule type" value="Genomic_DNA"/>
</dbReference>
<dbReference type="Proteomes" id="UP001604336">
    <property type="component" value="Unassembled WGS sequence"/>
</dbReference>
<gene>
    <name evidence="4" type="ORF">Adt_47372</name>
    <name evidence="3" type="ORF">Adt_47447</name>
</gene>
<evidence type="ECO:0000313" key="5">
    <source>
        <dbReference type="Proteomes" id="UP001604336"/>
    </source>
</evidence>
<evidence type="ECO:0000256" key="1">
    <source>
        <dbReference type="SAM" id="Coils"/>
    </source>
</evidence>
<comment type="caution">
    <text evidence="4">The sequence shown here is derived from an EMBL/GenBank/DDBJ whole genome shotgun (WGS) entry which is preliminary data.</text>
</comment>
<evidence type="ECO:0000313" key="3">
    <source>
        <dbReference type="EMBL" id="KAL2455108.1"/>
    </source>
</evidence>
<organism evidence="4 5">
    <name type="scientific">Abeliophyllum distichum</name>
    <dbReference type="NCBI Taxonomy" id="126358"/>
    <lineage>
        <taxon>Eukaryota</taxon>
        <taxon>Viridiplantae</taxon>
        <taxon>Streptophyta</taxon>
        <taxon>Embryophyta</taxon>
        <taxon>Tracheophyta</taxon>
        <taxon>Spermatophyta</taxon>
        <taxon>Magnoliopsida</taxon>
        <taxon>eudicotyledons</taxon>
        <taxon>Gunneridae</taxon>
        <taxon>Pentapetalae</taxon>
        <taxon>asterids</taxon>
        <taxon>lamiids</taxon>
        <taxon>Lamiales</taxon>
        <taxon>Oleaceae</taxon>
        <taxon>Forsythieae</taxon>
        <taxon>Abeliophyllum</taxon>
    </lineage>
</organism>
<feature type="compositionally biased region" description="Gly residues" evidence="2">
    <location>
        <begin position="77"/>
        <end position="90"/>
    </location>
</feature>
<feature type="coiled-coil region" evidence="1">
    <location>
        <begin position="127"/>
        <end position="165"/>
    </location>
</feature>
<dbReference type="EMBL" id="JBFOLK010000202">
    <property type="protein sequence ID" value="KAL2455246.1"/>
    <property type="molecule type" value="Genomic_DNA"/>
</dbReference>
<reference evidence="4" key="1">
    <citation type="submission" date="2024-07" db="EMBL/GenBank/DDBJ databases">
        <title>Two chromosome-level genome assemblies of Korean endemic species Abeliophyllum distichum and Forsythia ovata (Oleaceae).</title>
        <authorList>
            <person name="Mun J.H."/>
        </authorList>
    </citation>
    <scope>NUCLEOTIDE SEQUENCE</scope>
    <source>
        <strain evidence="4">KNKB198505000391</strain>
        <tissue evidence="4">Leaf</tissue>
    </source>
</reference>
<dbReference type="PANTHER" id="PTHR35099:SF2">
    <property type="entry name" value="OS02G0182700 PROTEIN"/>
    <property type="match status" value="1"/>
</dbReference>
<dbReference type="AlphaFoldDB" id="A0ABD1NXD0"/>
<evidence type="ECO:0000313" key="4">
    <source>
        <dbReference type="EMBL" id="KAL2455246.1"/>
    </source>
</evidence>
<evidence type="ECO:0000256" key="2">
    <source>
        <dbReference type="SAM" id="MobiDB-lite"/>
    </source>
</evidence>
<sequence length="265" mass="28924">MSGDEEWVKAAMTDDTIVVELLVRLNQSHHPPPPPPVKQLNWSVRQRRSRPAAVKPAPRASPTTPLSWSGGATSLSGGCGGRGGCSGAIDGGREESSHSPPPSKFSHHKRSKVDNNSEKLIIKRSRKKKTLTELKEEEDLLLKERRELKREISALRVNLEKQRVTNESLNRIKMELQPLPEQGTTIVSEATISGQVQEKIASCQPILPMSPPPIVCNDTVGLQFATSDDSPGLKAIAAPEGKFMLPDLNITFAEESSSEIICEVS</sequence>
<reference evidence="5" key="2">
    <citation type="submission" date="2024-07" db="EMBL/GenBank/DDBJ databases">
        <title>Two chromosome-level genome assemblies of Korean endemic species Abeliophyllum distichum and Forsythia ovata (Oleaceae).</title>
        <authorList>
            <person name="Jang H."/>
        </authorList>
    </citation>
    <scope>NUCLEOTIDE SEQUENCE [LARGE SCALE GENOMIC DNA]</scope>
</reference>
<proteinExistence type="predicted"/>
<keyword evidence="5" id="KW-1185">Reference proteome</keyword>
<dbReference type="PANTHER" id="PTHR35099">
    <property type="entry name" value="OS02G0182700 PROTEIN"/>
    <property type="match status" value="1"/>
</dbReference>